<evidence type="ECO:0000313" key="12">
    <source>
        <dbReference type="EMBL" id="MBM3330392.1"/>
    </source>
</evidence>
<dbReference type="GO" id="GO:0019645">
    <property type="term" value="P:anaerobic electron transport chain"/>
    <property type="evidence" value="ECO:0007669"/>
    <property type="project" value="TreeGrafter"/>
</dbReference>
<dbReference type="CDD" id="cd00548">
    <property type="entry name" value="NrfA-like"/>
    <property type="match status" value="1"/>
</dbReference>
<comment type="similarity">
    <text evidence="2">Belongs to the cytochrome c-552 family.</text>
</comment>
<keyword evidence="7" id="KW-0106">Calcium</keyword>
<comment type="catalytic activity">
    <reaction evidence="10">
        <text>6 Fe(III)-[cytochrome c] + NH4(+) + 2 H2O = 6 Fe(II)-[cytochrome c] + nitrite + 8 H(+)</text>
        <dbReference type="Rhea" id="RHEA:13089"/>
        <dbReference type="Rhea" id="RHEA-COMP:10350"/>
        <dbReference type="Rhea" id="RHEA-COMP:14399"/>
        <dbReference type="ChEBI" id="CHEBI:15377"/>
        <dbReference type="ChEBI" id="CHEBI:15378"/>
        <dbReference type="ChEBI" id="CHEBI:16301"/>
        <dbReference type="ChEBI" id="CHEBI:28938"/>
        <dbReference type="ChEBI" id="CHEBI:29033"/>
        <dbReference type="ChEBI" id="CHEBI:29034"/>
        <dbReference type="EC" id="1.7.2.2"/>
    </reaction>
</comment>
<keyword evidence="8" id="KW-0560">Oxidoreductase</keyword>
<dbReference type="Pfam" id="PF02335">
    <property type="entry name" value="Cytochrom_C552"/>
    <property type="match status" value="1"/>
</dbReference>
<evidence type="ECO:0000256" key="6">
    <source>
        <dbReference type="ARBA" id="ARBA00022729"/>
    </source>
</evidence>
<name>A0A937XBX9_UNCW3</name>
<dbReference type="GO" id="GO:0030288">
    <property type="term" value="C:outer membrane-bounded periplasmic space"/>
    <property type="evidence" value="ECO:0007669"/>
    <property type="project" value="TreeGrafter"/>
</dbReference>
<dbReference type="InterPro" id="IPR036280">
    <property type="entry name" value="Multihaem_cyt_sf"/>
</dbReference>
<protein>
    <recommendedName>
        <fullName evidence="3">nitrite reductase (cytochrome; ammonia-forming)</fullName>
        <ecNumber evidence="3">1.7.2.2</ecNumber>
    </recommendedName>
</protein>
<dbReference type="PIRSF" id="PIRSF000243">
    <property type="entry name" value="Cyt_c552"/>
    <property type="match status" value="1"/>
</dbReference>
<evidence type="ECO:0000256" key="2">
    <source>
        <dbReference type="ARBA" id="ARBA00009288"/>
    </source>
</evidence>
<evidence type="ECO:0000313" key="13">
    <source>
        <dbReference type="Proteomes" id="UP000779900"/>
    </source>
</evidence>
<keyword evidence="11" id="KW-0472">Membrane</keyword>
<feature type="transmembrane region" description="Helical" evidence="11">
    <location>
        <begin position="16"/>
        <end position="40"/>
    </location>
</feature>
<evidence type="ECO:0000256" key="4">
    <source>
        <dbReference type="ARBA" id="ARBA00022617"/>
    </source>
</evidence>
<keyword evidence="9" id="KW-0408">Iron</keyword>
<evidence type="ECO:0000256" key="3">
    <source>
        <dbReference type="ARBA" id="ARBA00011887"/>
    </source>
</evidence>
<proteinExistence type="inferred from homology"/>
<dbReference type="InterPro" id="IPR003321">
    <property type="entry name" value="Cyt_c552"/>
</dbReference>
<evidence type="ECO:0000256" key="5">
    <source>
        <dbReference type="ARBA" id="ARBA00022723"/>
    </source>
</evidence>
<sequence length="472" mass="52404">MDSTQAGRSAAPARAWVGWVVFLAVVVGVFAVGVMAASVMERRQEARVTRLVVPVADMEPDPAVWGRNYPREYGRFQMTKQSDTRTEFGGADPRDYLVETPANVVLFAGYPFSKDFKQARGHANTVTDVLATGRINEKSPGTCWTCKSADVSRLMKQMGPAAFYKMPFAALKDSIRFAIGCLDCHDPKTMALRISRPALIEALARRGIDVARLSHQEMRSLICAQCHVEYYFKGEGKYATFPWDRGTAVDSVEQYYEAEKFSDWQHAVSKTPMLKMQHPDYEVYLSGIHAFRNVACADCHMPYRTEGGEKFTDHYIQSPLLNISNSCVVCHRWSEAELVARVEAIQGRIRELRGRAESDIARAHFDIAACLQAGATDDDVAAARKAVRAAQMRWDYVAASNGMGFHAPQECMRILGAAADMAQEARVECARVLARRGYSGAVAYPDFSTKEKAQAVSKLFADNNPPRLLAGR</sequence>
<keyword evidence="5" id="KW-0479">Metal-binding</keyword>
<accession>A0A937XBX9</accession>
<evidence type="ECO:0000256" key="7">
    <source>
        <dbReference type="ARBA" id="ARBA00022837"/>
    </source>
</evidence>
<gene>
    <name evidence="12" type="ORF">FJY68_00915</name>
</gene>
<dbReference type="PANTHER" id="PTHR30633">
    <property type="entry name" value="CYTOCHROME C-552 RESPIRATORY NITRITE REDUCTASE"/>
    <property type="match status" value="1"/>
</dbReference>
<evidence type="ECO:0000256" key="11">
    <source>
        <dbReference type="SAM" id="Phobius"/>
    </source>
</evidence>
<reference evidence="12" key="1">
    <citation type="submission" date="2019-03" db="EMBL/GenBank/DDBJ databases">
        <title>Lake Tanganyika Metagenome-Assembled Genomes (MAGs).</title>
        <authorList>
            <person name="Tran P."/>
        </authorList>
    </citation>
    <scope>NUCLEOTIDE SEQUENCE</scope>
    <source>
        <strain evidence="12">K_DeepCast_150m_m2_040</strain>
    </source>
</reference>
<evidence type="ECO:0000256" key="9">
    <source>
        <dbReference type="ARBA" id="ARBA00023004"/>
    </source>
</evidence>
<dbReference type="Gene3D" id="1.10.1130.10">
    <property type="entry name" value="Flavocytochrome C3, Chain A"/>
    <property type="match status" value="1"/>
</dbReference>
<dbReference type="PANTHER" id="PTHR30633:SF0">
    <property type="entry name" value="CYTOCHROME C-552"/>
    <property type="match status" value="1"/>
</dbReference>
<dbReference type="EMBL" id="VGIR01000002">
    <property type="protein sequence ID" value="MBM3330392.1"/>
    <property type="molecule type" value="Genomic_DNA"/>
</dbReference>
<keyword evidence="11" id="KW-0812">Transmembrane</keyword>
<dbReference type="EC" id="1.7.2.2" evidence="3"/>
<comment type="subcellular location">
    <subcellularLocation>
        <location evidence="1">Cell envelope</location>
    </subcellularLocation>
</comment>
<keyword evidence="11" id="KW-1133">Transmembrane helix</keyword>
<evidence type="ECO:0000256" key="10">
    <source>
        <dbReference type="ARBA" id="ARBA00049131"/>
    </source>
</evidence>
<dbReference type="GO" id="GO:0042279">
    <property type="term" value="F:nitrite reductase (cytochrome, ammonia-forming) activity"/>
    <property type="evidence" value="ECO:0007669"/>
    <property type="project" value="UniProtKB-EC"/>
</dbReference>
<evidence type="ECO:0000256" key="1">
    <source>
        <dbReference type="ARBA" id="ARBA00004196"/>
    </source>
</evidence>
<dbReference type="GO" id="GO:0020037">
    <property type="term" value="F:heme binding"/>
    <property type="evidence" value="ECO:0007669"/>
    <property type="project" value="TreeGrafter"/>
</dbReference>
<comment type="caution">
    <text evidence="12">The sequence shown here is derived from an EMBL/GenBank/DDBJ whole genome shotgun (WGS) entry which is preliminary data.</text>
</comment>
<evidence type="ECO:0000256" key="8">
    <source>
        <dbReference type="ARBA" id="ARBA00023002"/>
    </source>
</evidence>
<dbReference type="GO" id="GO:0046872">
    <property type="term" value="F:metal ion binding"/>
    <property type="evidence" value="ECO:0007669"/>
    <property type="project" value="UniProtKB-KW"/>
</dbReference>
<organism evidence="12 13">
    <name type="scientific">candidate division WOR-3 bacterium</name>
    <dbReference type="NCBI Taxonomy" id="2052148"/>
    <lineage>
        <taxon>Bacteria</taxon>
        <taxon>Bacteria division WOR-3</taxon>
    </lineage>
</organism>
<keyword evidence="4" id="KW-0349">Heme</keyword>
<dbReference type="Gene3D" id="1.20.140.10">
    <property type="entry name" value="Butyryl-CoA Dehydrogenase, subunit A, domain 3"/>
    <property type="match status" value="1"/>
</dbReference>
<dbReference type="AlphaFoldDB" id="A0A937XBX9"/>
<dbReference type="Proteomes" id="UP000779900">
    <property type="component" value="Unassembled WGS sequence"/>
</dbReference>
<keyword evidence="6" id="KW-0732">Signal</keyword>
<dbReference type="SUPFAM" id="SSF48695">
    <property type="entry name" value="Multiheme cytochromes"/>
    <property type="match status" value="1"/>
</dbReference>